<evidence type="ECO:0000256" key="1">
    <source>
        <dbReference type="SAM" id="Phobius"/>
    </source>
</evidence>
<name>A0A365HE23_9ACTN</name>
<feature type="domain" description="DUF305" evidence="2">
    <location>
        <begin position="52"/>
        <end position="206"/>
    </location>
</feature>
<dbReference type="AlphaFoldDB" id="A0A365HE23"/>
<dbReference type="EMBL" id="QLYX01000001">
    <property type="protein sequence ID" value="RAY17327.1"/>
    <property type="molecule type" value="Genomic_DNA"/>
</dbReference>
<proteinExistence type="predicted"/>
<accession>A0A365HE23</accession>
<reference evidence="3 4" key="1">
    <citation type="submission" date="2018-06" db="EMBL/GenBank/DDBJ databases">
        <title>Actinomadura craniellae sp. nov. isolated from marine sponge Craniella sp.</title>
        <authorList>
            <person name="Li L."/>
            <person name="Xu Q.H."/>
            <person name="Lin H.W."/>
            <person name="Lu Y.H."/>
        </authorList>
    </citation>
    <scope>NUCLEOTIDE SEQUENCE [LARGE SCALE GENOMIC DNA]</scope>
    <source>
        <strain evidence="3 4">LHW63021</strain>
    </source>
</reference>
<comment type="caution">
    <text evidence="3">The sequence shown here is derived from an EMBL/GenBank/DDBJ whole genome shotgun (WGS) entry which is preliminary data.</text>
</comment>
<gene>
    <name evidence="3" type="ORF">DPM19_03495</name>
</gene>
<dbReference type="PANTHER" id="PTHR36933:SF1">
    <property type="entry name" value="SLL0788 PROTEIN"/>
    <property type="match status" value="1"/>
</dbReference>
<organism evidence="3 4">
    <name type="scientific">Actinomadura craniellae</name>
    <dbReference type="NCBI Taxonomy" id="2231787"/>
    <lineage>
        <taxon>Bacteria</taxon>
        <taxon>Bacillati</taxon>
        <taxon>Actinomycetota</taxon>
        <taxon>Actinomycetes</taxon>
        <taxon>Streptosporangiales</taxon>
        <taxon>Thermomonosporaceae</taxon>
        <taxon>Actinomadura</taxon>
    </lineage>
</organism>
<dbReference type="OrthoDB" id="26872at2"/>
<keyword evidence="1" id="KW-0812">Transmembrane</keyword>
<sequence>MTEAESASAPTGPARPGRWAVAALLALVLVAAGAFTVPRLFNGDRPAPDGPEAGFARDMSAHHAQAVRMAFAVRDRSDDEKIRTLAYDIITTQQSQIGMMSAWLDGWRAPHADPAGPMRWMGGHGGHGAPGGTMPGMATREQLDELEHAQGRAAETLFLDLMITHHRGGVSMARAVLSRTGRPEVLRLARSMVEGQQSEIDLMTRMRAERNADRPGG</sequence>
<protein>
    <submittedName>
        <fullName evidence="3">DUF305 domain-containing protein</fullName>
    </submittedName>
</protein>
<keyword evidence="1" id="KW-0472">Membrane</keyword>
<dbReference type="InterPro" id="IPR005183">
    <property type="entry name" value="DUF305_CopM-like"/>
</dbReference>
<dbReference type="Proteomes" id="UP000251891">
    <property type="component" value="Unassembled WGS sequence"/>
</dbReference>
<evidence type="ECO:0000259" key="2">
    <source>
        <dbReference type="Pfam" id="PF03713"/>
    </source>
</evidence>
<dbReference type="Pfam" id="PF03713">
    <property type="entry name" value="DUF305"/>
    <property type="match status" value="1"/>
</dbReference>
<evidence type="ECO:0000313" key="3">
    <source>
        <dbReference type="EMBL" id="RAY17327.1"/>
    </source>
</evidence>
<dbReference type="Gene3D" id="1.20.1260.10">
    <property type="match status" value="1"/>
</dbReference>
<keyword evidence="4" id="KW-1185">Reference proteome</keyword>
<dbReference type="InterPro" id="IPR012347">
    <property type="entry name" value="Ferritin-like"/>
</dbReference>
<dbReference type="PANTHER" id="PTHR36933">
    <property type="entry name" value="SLL0788 PROTEIN"/>
    <property type="match status" value="1"/>
</dbReference>
<keyword evidence="1" id="KW-1133">Transmembrane helix</keyword>
<dbReference type="RefSeq" id="WP_111863382.1">
    <property type="nucleotide sequence ID" value="NZ_QLYX01000001.1"/>
</dbReference>
<feature type="transmembrane region" description="Helical" evidence="1">
    <location>
        <begin position="19"/>
        <end position="37"/>
    </location>
</feature>
<evidence type="ECO:0000313" key="4">
    <source>
        <dbReference type="Proteomes" id="UP000251891"/>
    </source>
</evidence>